<organism evidence="16 17">
    <name type="scientific">Sporosarcina contaminans</name>
    <dbReference type="NCBI Taxonomy" id="633403"/>
    <lineage>
        <taxon>Bacteria</taxon>
        <taxon>Bacillati</taxon>
        <taxon>Bacillota</taxon>
        <taxon>Bacilli</taxon>
        <taxon>Bacillales</taxon>
        <taxon>Caryophanaceae</taxon>
        <taxon>Sporosarcina</taxon>
    </lineage>
</organism>
<proteinExistence type="inferred from homology"/>
<feature type="binding site" evidence="12">
    <location>
        <position position="441"/>
    </location>
    <ligand>
        <name>meso-2,6-diaminopimelate</name>
        <dbReference type="ChEBI" id="CHEBI:57791"/>
    </ligand>
</feature>
<evidence type="ECO:0000256" key="11">
    <source>
        <dbReference type="ARBA" id="ARBA00023316"/>
    </source>
</evidence>
<keyword evidence="10 12" id="KW-0131">Cell cycle</keyword>
<dbReference type="EMBL" id="JBHTLT010000016">
    <property type="protein sequence ID" value="MFD1204036.1"/>
    <property type="molecule type" value="Genomic_DNA"/>
</dbReference>
<evidence type="ECO:0000313" key="16">
    <source>
        <dbReference type="EMBL" id="MFD1204036.1"/>
    </source>
</evidence>
<gene>
    <name evidence="12" type="primary">murE</name>
    <name evidence="16" type="ORF">ACFQ38_02685</name>
</gene>
<feature type="modified residue" description="N6-carboxylysine" evidence="12">
    <location>
        <position position="222"/>
    </location>
</feature>
<dbReference type="InterPro" id="IPR004101">
    <property type="entry name" value="Mur_ligase_C"/>
</dbReference>
<evidence type="ECO:0000256" key="2">
    <source>
        <dbReference type="ARBA" id="ARBA00005898"/>
    </source>
</evidence>
<feature type="binding site" evidence="12">
    <location>
        <begin position="384"/>
        <end position="387"/>
    </location>
    <ligand>
        <name>meso-2,6-diaminopimelate</name>
        <dbReference type="ChEBI" id="CHEBI:57791"/>
    </ligand>
</feature>
<feature type="domain" description="Mur ligase N-terminal catalytic" evidence="13">
    <location>
        <begin position="20"/>
        <end position="81"/>
    </location>
</feature>
<reference evidence="17" key="1">
    <citation type="journal article" date="2019" name="Int. J. Syst. Evol. Microbiol.">
        <title>The Global Catalogue of Microorganisms (GCM) 10K type strain sequencing project: providing services to taxonomists for standard genome sequencing and annotation.</title>
        <authorList>
            <consortium name="The Broad Institute Genomics Platform"/>
            <consortium name="The Broad Institute Genome Sequencing Center for Infectious Disease"/>
            <person name="Wu L."/>
            <person name="Ma J."/>
        </authorList>
    </citation>
    <scope>NUCLEOTIDE SEQUENCE [LARGE SCALE GENOMIC DNA]</scope>
    <source>
        <strain evidence="17">CCUG 53915</strain>
    </source>
</reference>
<dbReference type="InterPro" id="IPR018109">
    <property type="entry name" value="Folylpolyglutamate_synth_CS"/>
</dbReference>
<keyword evidence="4 12" id="KW-0436">Ligase</keyword>
<dbReference type="PANTHER" id="PTHR23135:SF4">
    <property type="entry name" value="UDP-N-ACETYLMURAMOYL-L-ALANYL-D-GLUTAMATE--2,6-DIAMINOPIMELATE LIGASE MURE HOMOLOG, CHLOROPLASTIC"/>
    <property type="match status" value="1"/>
</dbReference>
<keyword evidence="12" id="KW-0460">Magnesium</keyword>
<dbReference type="SUPFAM" id="SSF63418">
    <property type="entry name" value="MurE/MurF N-terminal domain"/>
    <property type="match status" value="1"/>
</dbReference>
<accession>A0ABW3TTF5</accession>
<dbReference type="GO" id="GO:0008765">
    <property type="term" value="F:UDP-N-acetylmuramoylalanyl-D-glutamate-2,6-diaminopimelate ligase activity"/>
    <property type="evidence" value="ECO:0007669"/>
    <property type="project" value="UniProtKB-EC"/>
</dbReference>
<comment type="PTM">
    <text evidence="12">Carboxylation is probably crucial for Mg(2+) binding and, consequently, for the gamma-phosphate positioning of ATP.</text>
</comment>
<feature type="domain" description="Mur ligase central" evidence="15">
    <location>
        <begin position="108"/>
        <end position="289"/>
    </location>
</feature>
<dbReference type="Pfam" id="PF08245">
    <property type="entry name" value="Mur_ligase_M"/>
    <property type="match status" value="1"/>
</dbReference>
<dbReference type="EC" id="6.3.2.13" evidence="12"/>
<feature type="domain" description="Mur ligase C-terminal" evidence="14">
    <location>
        <begin position="312"/>
        <end position="439"/>
    </location>
</feature>
<keyword evidence="8 12" id="KW-0133">Cell shape</keyword>
<evidence type="ECO:0000256" key="4">
    <source>
        <dbReference type="ARBA" id="ARBA00022598"/>
    </source>
</evidence>
<evidence type="ECO:0000256" key="3">
    <source>
        <dbReference type="ARBA" id="ARBA00022490"/>
    </source>
</evidence>
<dbReference type="InterPro" id="IPR035911">
    <property type="entry name" value="MurE/MurF_N"/>
</dbReference>
<comment type="caution">
    <text evidence="12">Lacks conserved residue(s) required for the propagation of feature annotation.</text>
</comment>
<keyword evidence="9 12" id="KW-0573">Peptidoglycan synthesis</keyword>
<dbReference type="PROSITE" id="PS01011">
    <property type="entry name" value="FOLYLPOLYGLU_SYNT_1"/>
    <property type="match status" value="1"/>
</dbReference>
<keyword evidence="3 12" id="KW-0963">Cytoplasm</keyword>
<comment type="subcellular location">
    <subcellularLocation>
        <location evidence="12">Cytoplasm</location>
    </subcellularLocation>
</comment>
<feature type="binding site" evidence="12">
    <location>
        <begin position="110"/>
        <end position="116"/>
    </location>
    <ligand>
        <name>ATP</name>
        <dbReference type="ChEBI" id="CHEBI:30616"/>
    </ligand>
</feature>
<evidence type="ECO:0000259" key="14">
    <source>
        <dbReference type="Pfam" id="PF02875"/>
    </source>
</evidence>
<evidence type="ECO:0000256" key="5">
    <source>
        <dbReference type="ARBA" id="ARBA00022618"/>
    </source>
</evidence>
<evidence type="ECO:0000259" key="15">
    <source>
        <dbReference type="Pfam" id="PF08245"/>
    </source>
</evidence>
<dbReference type="HAMAP" id="MF_00208">
    <property type="entry name" value="MurE"/>
    <property type="match status" value="1"/>
</dbReference>
<dbReference type="Proteomes" id="UP001597231">
    <property type="component" value="Unassembled WGS sequence"/>
</dbReference>
<comment type="similarity">
    <text evidence="2 12">Belongs to the MurCDEF family. MurE subfamily.</text>
</comment>
<dbReference type="RefSeq" id="WP_381479735.1">
    <property type="nucleotide sequence ID" value="NZ_JBHTLT010000016.1"/>
</dbReference>
<comment type="pathway">
    <text evidence="1 12">Cell wall biogenesis; peptidoglycan biosynthesis.</text>
</comment>
<feature type="binding site" evidence="12">
    <location>
        <position position="182"/>
    </location>
    <ligand>
        <name>UDP-N-acetyl-alpha-D-muramoyl-L-alanyl-D-glutamate</name>
        <dbReference type="ChEBI" id="CHEBI:83900"/>
    </ligand>
</feature>
<evidence type="ECO:0000313" key="17">
    <source>
        <dbReference type="Proteomes" id="UP001597231"/>
    </source>
</evidence>
<evidence type="ECO:0000256" key="10">
    <source>
        <dbReference type="ARBA" id="ARBA00023306"/>
    </source>
</evidence>
<dbReference type="InterPro" id="IPR036615">
    <property type="entry name" value="Mur_ligase_C_dom_sf"/>
</dbReference>
<dbReference type="Gene3D" id="3.40.1390.10">
    <property type="entry name" value="MurE/MurF, N-terminal domain"/>
    <property type="match status" value="1"/>
</dbReference>
<dbReference type="Gene3D" id="3.90.190.20">
    <property type="entry name" value="Mur ligase, C-terminal domain"/>
    <property type="match status" value="1"/>
</dbReference>
<evidence type="ECO:0000256" key="9">
    <source>
        <dbReference type="ARBA" id="ARBA00022984"/>
    </source>
</evidence>
<dbReference type="InterPro" id="IPR005761">
    <property type="entry name" value="UDP-N-AcMur-Glu-dNH2Pim_ligase"/>
</dbReference>
<evidence type="ECO:0000256" key="8">
    <source>
        <dbReference type="ARBA" id="ARBA00022960"/>
    </source>
</evidence>
<keyword evidence="7 12" id="KW-0067">ATP-binding</keyword>
<feature type="binding site" evidence="12">
    <location>
        <position position="190"/>
    </location>
    <ligand>
        <name>UDP-N-acetyl-alpha-D-muramoyl-L-alanyl-D-glutamate</name>
        <dbReference type="ChEBI" id="CHEBI:83900"/>
    </ligand>
</feature>
<dbReference type="Pfam" id="PF01225">
    <property type="entry name" value="Mur_ligase"/>
    <property type="match status" value="1"/>
</dbReference>
<feature type="binding site" evidence="12">
    <location>
        <begin position="155"/>
        <end position="156"/>
    </location>
    <ligand>
        <name>UDP-N-acetyl-alpha-D-muramoyl-L-alanyl-D-glutamate</name>
        <dbReference type="ChEBI" id="CHEBI:83900"/>
    </ligand>
</feature>
<comment type="function">
    <text evidence="12">Catalyzes the addition of meso-diaminopimelic acid to the nucleotide precursor UDP-N-acetylmuramoyl-L-alanyl-D-glutamate (UMAG) in the biosynthesis of bacterial cell-wall peptidoglycan.</text>
</comment>
<dbReference type="Gene3D" id="3.40.1190.10">
    <property type="entry name" value="Mur-like, catalytic domain"/>
    <property type="match status" value="1"/>
</dbReference>
<feature type="binding site" evidence="12">
    <location>
        <position position="437"/>
    </location>
    <ligand>
        <name>meso-2,6-diaminopimelate</name>
        <dbReference type="ChEBI" id="CHEBI:57791"/>
    </ligand>
</feature>
<sequence length="473" mass="51989">MAEIVKDWPCTVNGNIGVSIKGITEHSSNVKEGYLFVARKGKKDDGLLHIQEALERGAAAIVTDRYAYCAGQREEVPFVLVPDSRRFLSYACAKMAGNPSKRLTVIAVTGTNGKTTVTHFIGQLLLALGVRVAVLGTTGIFVNGVKWKIDVPEMTTLPPEYLHPLLKRCEDEGITHIVMEASSLGLSTLRLEHCDIDIGVFLNLGIDHYEEHGGKLAYFMAKKKLSTMADQLVVNMDDSNCIAMVNDATAEIYYFNEFMVANEWVPDIQFSGAVLGRHNKMNAMAAISVVRLMGYSLSELLPFCQTLVLPAGRLQRMEIGGIAVYIDYAHTPDALEAVLEALRTEWKGGLITVFGCGGDRDRGKRPKMGQIAGKYSSSVIITSDNPRSEDPLDIMDEIQLGIDSARGVQIEMEPDRKEAIRKAIFQAREGDVILIAGKGHEETQQTAFGITSFSDYRVAMDALLDKNKIQPIE</sequence>
<comment type="catalytic activity">
    <reaction evidence="12">
        <text>UDP-N-acetyl-alpha-D-muramoyl-L-alanyl-D-glutamate + meso-2,6-diaminopimelate + ATP = UDP-N-acetyl-alpha-D-muramoyl-L-alanyl-gamma-D-glutamyl-meso-2,6-diaminopimelate + ADP + phosphate + H(+)</text>
        <dbReference type="Rhea" id="RHEA:23676"/>
        <dbReference type="ChEBI" id="CHEBI:15378"/>
        <dbReference type="ChEBI" id="CHEBI:30616"/>
        <dbReference type="ChEBI" id="CHEBI:43474"/>
        <dbReference type="ChEBI" id="CHEBI:57791"/>
        <dbReference type="ChEBI" id="CHEBI:83900"/>
        <dbReference type="ChEBI" id="CHEBI:83905"/>
        <dbReference type="ChEBI" id="CHEBI:456216"/>
        <dbReference type="EC" id="6.3.2.13"/>
    </reaction>
</comment>
<keyword evidence="11 12" id="KW-0961">Cell wall biogenesis/degradation</keyword>
<feature type="short sequence motif" description="Meso-diaminopimelate recognition motif" evidence="12">
    <location>
        <begin position="384"/>
        <end position="387"/>
    </location>
</feature>
<dbReference type="SUPFAM" id="SSF53244">
    <property type="entry name" value="MurD-like peptide ligases, peptide-binding domain"/>
    <property type="match status" value="1"/>
</dbReference>
<comment type="caution">
    <text evidence="16">The sequence shown here is derived from an EMBL/GenBank/DDBJ whole genome shotgun (WGS) entry which is preliminary data.</text>
</comment>
<comment type="cofactor">
    <cofactor evidence="12">
        <name>Mg(2+)</name>
        <dbReference type="ChEBI" id="CHEBI:18420"/>
    </cofactor>
</comment>
<evidence type="ECO:0000256" key="12">
    <source>
        <dbReference type="HAMAP-Rule" id="MF_00208"/>
    </source>
</evidence>
<dbReference type="NCBIfam" id="NF001126">
    <property type="entry name" value="PRK00139.1-4"/>
    <property type="match status" value="1"/>
</dbReference>
<dbReference type="SUPFAM" id="SSF53623">
    <property type="entry name" value="MurD-like peptide ligases, catalytic domain"/>
    <property type="match status" value="1"/>
</dbReference>
<keyword evidence="5 12" id="KW-0132">Cell division</keyword>
<feature type="binding site" evidence="12">
    <location>
        <position position="360"/>
    </location>
    <ligand>
        <name>meso-2,6-diaminopimelate</name>
        <dbReference type="ChEBI" id="CHEBI:57791"/>
    </ligand>
</feature>
<feature type="binding site" evidence="12">
    <location>
        <position position="27"/>
    </location>
    <ligand>
        <name>UDP-N-acetyl-alpha-D-muramoyl-L-alanyl-D-glutamate</name>
        <dbReference type="ChEBI" id="CHEBI:83900"/>
    </ligand>
</feature>
<evidence type="ECO:0000256" key="1">
    <source>
        <dbReference type="ARBA" id="ARBA00004752"/>
    </source>
</evidence>
<name>A0ABW3TTF5_9BACL</name>
<dbReference type="InterPro" id="IPR000713">
    <property type="entry name" value="Mur_ligase_N"/>
</dbReference>
<dbReference type="PANTHER" id="PTHR23135">
    <property type="entry name" value="MUR LIGASE FAMILY MEMBER"/>
    <property type="match status" value="1"/>
</dbReference>
<dbReference type="InterPro" id="IPR013221">
    <property type="entry name" value="Mur_ligase_cen"/>
</dbReference>
<keyword evidence="17" id="KW-1185">Reference proteome</keyword>
<dbReference type="InterPro" id="IPR036565">
    <property type="entry name" value="Mur-like_cat_sf"/>
</dbReference>
<evidence type="ECO:0000256" key="6">
    <source>
        <dbReference type="ARBA" id="ARBA00022741"/>
    </source>
</evidence>
<evidence type="ECO:0000259" key="13">
    <source>
        <dbReference type="Pfam" id="PF01225"/>
    </source>
</evidence>
<protein>
    <recommendedName>
        <fullName evidence="12">UDP-N-acetylmuramoyl-L-alanyl-D-glutamate--2,6-diaminopimelate ligase</fullName>
        <ecNumber evidence="12">6.3.2.13</ecNumber>
    </recommendedName>
    <alternativeName>
        <fullName evidence="12">Meso-A2pm-adding enzyme</fullName>
    </alternativeName>
    <alternativeName>
        <fullName evidence="12">Meso-diaminopimelate-adding enzyme</fullName>
    </alternativeName>
    <alternativeName>
        <fullName evidence="12">UDP-MurNAc-L-Ala-D-Glu:meso-diaminopimelate ligase</fullName>
    </alternativeName>
    <alternativeName>
        <fullName evidence="12">UDP-MurNAc-tripeptide synthetase</fullName>
    </alternativeName>
    <alternativeName>
        <fullName evidence="12">UDP-N-acetylmuramyl-tripeptide synthetase</fullName>
    </alternativeName>
</protein>
<keyword evidence="6 12" id="KW-0547">Nucleotide-binding</keyword>
<dbReference type="Pfam" id="PF02875">
    <property type="entry name" value="Mur_ligase_C"/>
    <property type="match status" value="1"/>
</dbReference>
<evidence type="ECO:0000256" key="7">
    <source>
        <dbReference type="ARBA" id="ARBA00022840"/>
    </source>
</evidence>